<name>A0A3N4HIU1_ASCIM</name>
<feature type="compositionally biased region" description="Basic and acidic residues" evidence="1">
    <location>
        <begin position="196"/>
        <end position="211"/>
    </location>
</feature>
<sequence>MARGKNTRKVNSLYPVYARNTTNPRLQQHLHQSILERSNPATWLPEIVESPIKASKIDTNLPLAPDPKPPREAPRNGTIRTKDPKQMRPDRKDKAEDSSQFPFGSVVPATSQPAGRRAVGLLDGISSPRKEKSKKESSNRFKNDTLPAVVTSFTQRSEVGQKTIPQQSQAHDTTPSYYYKRYSTTPEFTPTMSQKTEQKPTTEEAKGGNIKEKKHNSGSNPSNKRKPITSKRQISEELYHSRDGQRNEKEEVKRRKLTKRPEVETRSTSVESGITDIEEEEGADDFEKPYQTPEEYKHPDDFRDQDQDDPDFEPLASPSVVDEEEFITKSQDSERGYSNRKEEVEDNDTKENNMNDMADEEEEYSVSVGQIGNNEIGYNKSISIVRNVCYYIHEDHEVRSTT</sequence>
<gene>
    <name evidence="2" type="ORF">BJ508DRAFT_333676</name>
</gene>
<reference evidence="2 3" key="1">
    <citation type="journal article" date="2018" name="Nat. Ecol. Evol.">
        <title>Pezizomycetes genomes reveal the molecular basis of ectomycorrhizal truffle lifestyle.</title>
        <authorList>
            <person name="Murat C."/>
            <person name="Payen T."/>
            <person name="Noel B."/>
            <person name="Kuo A."/>
            <person name="Morin E."/>
            <person name="Chen J."/>
            <person name="Kohler A."/>
            <person name="Krizsan K."/>
            <person name="Balestrini R."/>
            <person name="Da Silva C."/>
            <person name="Montanini B."/>
            <person name="Hainaut M."/>
            <person name="Levati E."/>
            <person name="Barry K.W."/>
            <person name="Belfiori B."/>
            <person name="Cichocki N."/>
            <person name="Clum A."/>
            <person name="Dockter R.B."/>
            <person name="Fauchery L."/>
            <person name="Guy J."/>
            <person name="Iotti M."/>
            <person name="Le Tacon F."/>
            <person name="Lindquist E.A."/>
            <person name="Lipzen A."/>
            <person name="Malagnac F."/>
            <person name="Mello A."/>
            <person name="Molinier V."/>
            <person name="Miyauchi S."/>
            <person name="Poulain J."/>
            <person name="Riccioni C."/>
            <person name="Rubini A."/>
            <person name="Sitrit Y."/>
            <person name="Splivallo R."/>
            <person name="Traeger S."/>
            <person name="Wang M."/>
            <person name="Zifcakova L."/>
            <person name="Wipf D."/>
            <person name="Zambonelli A."/>
            <person name="Paolocci F."/>
            <person name="Nowrousian M."/>
            <person name="Ottonello S."/>
            <person name="Baldrian P."/>
            <person name="Spatafora J.W."/>
            <person name="Henrissat B."/>
            <person name="Nagy L.G."/>
            <person name="Aury J.M."/>
            <person name="Wincker P."/>
            <person name="Grigoriev I.V."/>
            <person name="Bonfante P."/>
            <person name="Martin F.M."/>
        </authorList>
    </citation>
    <scope>NUCLEOTIDE SEQUENCE [LARGE SCALE GENOMIC DNA]</scope>
    <source>
        <strain evidence="2 3">RN42</strain>
    </source>
</reference>
<protein>
    <submittedName>
        <fullName evidence="2">Uncharacterized protein</fullName>
    </submittedName>
</protein>
<feature type="compositionally biased region" description="Basic and acidic residues" evidence="1">
    <location>
        <begin position="68"/>
        <end position="97"/>
    </location>
</feature>
<feature type="compositionally biased region" description="Basic and acidic residues" evidence="1">
    <location>
        <begin position="233"/>
        <end position="265"/>
    </location>
</feature>
<evidence type="ECO:0000313" key="2">
    <source>
        <dbReference type="EMBL" id="RPA73843.1"/>
    </source>
</evidence>
<feature type="region of interest" description="Disordered" evidence="1">
    <location>
        <begin position="58"/>
        <end position="366"/>
    </location>
</feature>
<dbReference type="EMBL" id="ML119809">
    <property type="protein sequence ID" value="RPA73843.1"/>
    <property type="molecule type" value="Genomic_DNA"/>
</dbReference>
<dbReference type="AlphaFoldDB" id="A0A3N4HIU1"/>
<feature type="compositionally biased region" description="Basic and acidic residues" evidence="1">
    <location>
        <begin position="294"/>
        <end position="305"/>
    </location>
</feature>
<feature type="compositionally biased region" description="Polar residues" evidence="1">
    <location>
        <begin position="151"/>
        <end position="195"/>
    </location>
</feature>
<accession>A0A3N4HIU1</accession>
<dbReference type="Proteomes" id="UP000275078">
    <property type="component" value="Unassembled WGS sequence"/>
</dbReference>
<feature type="compositionally biased region" description="Basic and acidic residues" evidence="1">
    <location>
        <begin position="128"/>
        <end position="143"/>
    </location>
</feature>
<keyword evidence="3" id="KW-1185">Reference proteome</keyword>
<feature type="compositionally biased region" description="Polar residues" evidence="1">
    <location>
        <begin position="98"/>
        <end position="113"/>
    </location>
</feature>
<proteinExistence type="predicted"/>
<feature type="compositionally biased region" description="Basic and acidic residues" evidence="1">
    <location>
        <begin position="331"/>
        <end position="353"/>
    </location>
</feature>
<evidence type="ECO:0000313" key="3">
    <source>
        <dbReference type="Proteomes" id="UP000275078"/>
    </source>
</evidence>
<organism evidence="2 3">
    <name type="scientific">Ascobolus immersus RN42</name>
    <dbReference type="NCBI Taxonomy" id="1160509"/>
    <lineage>
        <taxon>Eukaryota</taxon>
        <taxon>Fungi</taxon>
        <taxon>Dikarya</taxon>
        <taxon>Ascomycota</taxon>
        <taxon>Pezizomycotina</taxon>
        <taxon>Pezizomycetes</taxon>
        <taxon>Pezizales</taxon>
        <taxon>Ascobolaceae</taxon>
        <taxon>Ascobolus</taxon>
    </lineage>
</organism>
<evidence type="ECO:0000256" key="1">
    <source>
        <dbReference type="SAM" id="MobiDB-lite"/>
    </source>
</evidence>